<sequence>MINTTTKYWIPSTAQASRQFNDFYNWSMFKTYVNPAHLYSMDCVLIRNRSQPTALTINPRCRQQSIQGNPFLTPHSHRSLLRPTNFVPGSQTNTDTSTSQLALETSTTPQVNYRLPILLCSSPPWTTHFSHTNRIARTSPT</sequence>
<organism evidence="1 2">
    <name type="scientific">Catenaria anguillulae PL171</name>
    <dbReference type="NCBI Taxonomy" id="765915"/>
    <lineage>
        <taxon>Eukaryota</taxon>
        <taxon>Fungi</taxon>
        <taxon>Fungi incertae sedis</taxon>
        <taxon>Blastocladiomycota</taxon>
        <taxon>Blastocladiomycetes</taxon>
        <taxon>Blastocladiales</taxon>
        <taxon>Catenariaceae</taxon>
        <taxon>Catenaria</taxon>
    </lineage>
</organism>
<dbReference type="Proteomes" id="UP000193411">
    <property type="component" value="Unassembled WGS sequence"/>
</dbReference>
<accession>A0A1Y2I3G8</accession>
<protein>
    <submittedName>
        <fullName evidence="1">Uncharacterized protein</fullName>
    </submittedName>
</protein>
<dbReference type="AlphaFoldDB" id="A0A1Y2I3G8"/>
<dbReference type="EMBL" id="MCFL01000003">
    <property type="protein sequence ID" value="ORZ40513.1"/>
    <property type="molecule type" value="Genomic_DNA"/>
</dbReference>
<evidence type="ECO:0000313" key="2">
    <source>
        <dbReference type="Proteomes" id="UP000193411"/>
    </source>
</evidence>
<proteinExistence type="predicted"/>
<keyword evidence="2" id="KW-1185">Reference proteome</keyword>
<evidence type="ECO:0000313" key="1">
    <source>
        <dbReference type="EMBL" id="ORZ40513.1"/>
    </source>
</evidence>
<gene>
    <name evidence="1" type="ORF">BCR44DRAFT_1425229</name>
</gene>
<reference evidence="1 2" key="1">
    <citation type="submission" date="2016-07" db="EMBL/GenBank/DDBJ databases">
        <title>Pervasive Adenine N6-methylation of Active Genes in Fungi.</title>
        <authorList>
            <consortium name="DOE Joint Genome Institute"/>
            <person name="Mondo S.J."/>
            <person name="Dannebaum R.O."/>
            <person name="Kuo R.C."/>
            <person name="Labutti K."/>
            <person name="Haridas S."/>
            <person name="Kuo A."/>
            <person name="Salamov A."/>
            <person name="Ahrendt S.R."/>
            <person name="Lipzen A."/>
            <person name="Sullivan W."/>
            <person name="Andreopoulos W.B."/>
            <person name="Clum A."/>
            <person name="Lindquist E."/>
            <person name="Daum C."/>
            <person name="Ramamoorthy G.K."/>
            <person name="Gryganskyi A."/>
            <person name="Culley D."/>
            <person name="Magnuson J.K."/>
            <person name="James T.Y."/>
            <person name="O'Malley M.A."/>
            <person name="Stajich J.E."/>
            <person name="Spatafora J.W."/>
            <person name="Visel A."/>
            <person name="Grigoriev I.V."/>
        </authorList>
    </citation>
    <scope>NUCLEOTIDE SEQUENCE [LARGE SCALE GENOMIC DNA]</scope>
    <source>
        <strain evidence="1 2">PL171</strain>
    </source>
</reference>
<name>A0A1Y2I3G8_9FUNG</name>
<comment type="caution">
    <text evidence="1">The sequence shown here is derived from an EMBL/GenBank/DDBJ whole genome shotgun (WGS) entry which is preliminary data.</text>
</comment>